<name>A0A2T6B8X4_9RHOB</name>
<keyword evidence="1" id="KW-0472">Membrane</keyword>
<dbReference type="Proteomes" id="UP000244224">
    <property type="component" value="Unassembled WGS sequence"/>
</dbReference>
<dbReference type="Pfam" id="PF23127">
    <property type="entry name" value="DotM_C"/>
    <property type="match status" value="1"/>
</dbReference>
<dbReference type="AlphaFoldDB" id="A0A2T6B8X4"/>
<sequence length="484" mass="53690">MSQNPNAGQGPNADQESMRWLFISIALLLITLFAWTYLQPEINVISGVISWAHILPYAMAYRALPVLGAIPLIGPSVFEEAHHALRFLEQGNYVAMTPEQRMMLLTIAGRCAIPLYVPLLLIAGTLGRSFRPDVVYRVGYTLETMIRAQSEHWLTSRMSRHVNPLRVPEVSATSLAKGVLAQRRKTKTVPEVGALISLDQPAQRQGAWQRALRPEEWLLGAGMCFSPEHAAAAEKKDWEYPSRLLEARDRWPETDIESLCELLAAQLRTPWTGFKDLRPGHQAICAVMASFYSFDITGGNALLNDLGGVYDAIGAKPGGMDKAILAEEGLMPRIRKILDGKPGRALAEVAARHAWVETAFPAMLQVARKDRGVLPAAAFLWLKGEDRLLWYILDNVGSDAVMIESAGAMSHFKAEVQIGLPIRRPAVFQAARALREDYLDVTEARLQMRAIKRDLAMTPEERIRRALEARGKPPAPDLRKGPAT</sequence>
<keyword evidence="1" id="KW-1133">Transmembrane helix</keyword>
<reference evidence="3 4" key="1">
    <citation type="submission" date="2018-04" db="EMBL/GenBank/DDBJ databases">
        <title>Genomic Encyclopedia of Archaeal and Bacterial Type Strains, Phase II (KMG-II): from individual species to whole genera.</title>
        <authorList>
            <person name="Goeker M."/>
        </authorList>
    </citation>
    <scope>NUCLEOTIDE SEQUENCE [LARGE SCALE GENOMIC DNA]</scope>
    <source>
        <strain evidence="3 4">DSM 21823</strain>
    </source>
</reference>
<evidence type="ECO:0000313" key="4">
    <source>
        <dbReference type="Proteomes" id="UP000244224"/>
    </source>
</evidence>
<feature type="transmembrane region" description="Helical" evidence="1">
    <location>
        <begin position="102"/>
        <end position="123"/>
    </location>
</feature>
<dbReference type="EMBL" id="QBKP01000002">
    <property type="protein sequence ID" value="PTX52530.1"/>
    <property type="molecule type" value="Genomic_DNA"/>
</dbReference>
<organism evidence="3 4">
    <name type="scientific">Gemmobacter caeni</name>
    <dbReference type="NCBI Taxonomy" id="589035"/>
    <lineage>
        <taxon>Bacteria</taxon>
        <taxon>Pseudomonadati</taxon>
        <taxon>Pseudomonadota</taxon>
        <taxon>Alphaproteobacteria</taxon>
        <taxon>Rhodobacterales</taxon>
        <taxon>Paracoccaceae</taxon>
        <taxon>Gemmobacter</taxon>
    </lineage>
</organism>
<keyword evidence="1" id="KW-0812">Transmembrane</keyword>
<feature type="transmembrane region" description="Helical" evidence="1">
    <location>
        <begin position="59"/>
        <end position="78"/>
    </location>
</feature>
<feature type="domain" description="DotM C-terminal cytoplasmic" evidence="2">
    <location>
        <begin position="261"/>
        <end position="435"/>
    </location>
</feature>
<accession>A0A2T6B8X4</accession>
<dbReference type="InterPro" id="IPR056464">
    <property type="entry name" value="DotM_C"/>
</dbReference>
<evidence type="ECO:0000256" key="1">
    <source>
        <dbReference type="SAM" id="Phobius"/>
    </source>
</evidence>
<keyword evidence="4" id="KW-1185">Reference proteome</keyword>
<evidence type="ECO:0000259" key="2">
    <source>
        <dbReference type="Pfam" id="PF23127"/>
    </source>
</evidence>
<comment type="caution">
    <text evidence="3">The sequence shown here is derived from an EMBL/GenBank/DDBJ whole genome shotgun (WGS) entry which is preliminary data.</text>
</comment>
<dbReference type="OrthoDB" id="5616932at2"/>
<protein>
    <recommendedName>
        <fullName evidence="2">DotM C-terminal cytoplasmic domain-containing protein</fullName>
    </recommendedName>
</protein>
<proteinExistence type="predicted"/>
<gene>
    <name evidence="3" type="ORF">C8N34_102310</name>
</gene>
<evidence type="ECO:0000313" key="3">
    <source>
        <dbReference type="EMBL" id="PTX52530.1"/>
    </source>
</evidence>
<feature type="transmembrane region" description="Helical" evidence="1">
    <location>
        <begin position="20"/>
        <end position="38"/>
    </location>
</feature>
<dbReference type="RefSeq" id="WP_108127949.1">
    <property type="nucleotide sequence ID" value="NZ_QBKP01000002.1"/>
</dbReference>